<reference evidence="2" key="2">
    <citation type="submission" date="2023-03" db="EMBL/GenBank/DDBJ databases">
        <authorList>
            <person name="Inwood S.N."/>
            <person name="Skelly J.G."/>
            <person name="Guhlin J."/>
            <person name="Harrop T.W.R."/>
            <person name="Goldson S.G."/>
            <person name="Dearden P.K."/>
        </authorList>
    </citation>
    <scope>NUCLEOTIDE SEQUENCE</scope>
    <source>
        <strain evidence="2">Irish</strain>
        <tissue evidence="2">Whole body</tissue>
    </source>
</reference>
<dbReference type="EMBL" id="JAQQBS010001422">
    <property type="protein sequence ID" value="KAK0165839.1"/>
    <property type="molecule type" value="Genomic_DNA"/>
</dbReference>
<feature type="chain" id="PRO_5041231452" evidence="1">
    <location>
        <begin position="22"/>
        <end position="177"/>
    </location>
</feature>
<name>A0AA39FAA2_9HYME</name>
<keyword evidence="3" id="KW-1185">Reference proteome</keyword>
<organism evidence="2 3">
    <name type="scientific">Microctonus aethiopoides</name>
    <dbReference type="NCBI Taxonomy" id="144406"/>
    <lineage>
        <taxon>Eukaryota</taxon>
        <taxon>Metazoa</taxon>
        <taxon>Ecdysozoa</taxon>
        <taxon>Arthropoda</taxon>
        <taxon>Hexapoda</taxon>
        <taxon>Insecta</taxon>
        <taxon>Pterygota</taxon>
        <taxon>Neoptera</taxon>
        <taxon>Endopterygota</taxon>
        <taxon>Hymenoptera</taxon>
        <taxon>Apocrita</taxon>
        <taxon>Ichneumonoidea</taxon>
        <taxon>Braconidae</taxon>
        <taxon>Euphorinae</taxon>
        <taxon>Microctonus</taxon>
    </lineage>
</organism>
<evidence type="ECO:0000313" key="2">
    <source>
        <dbReference type="EMBL" id="KAK0165839.1"/>
    </source>
</evidence>
<evidence type="ECO:0000256" key="1">
    <source>
        <dbReference type="SAM" id="SignalP"/>
    </source>
</evidence>
<sequence>MAKNMLGVIFLGLLVAYDAFAAVDGVVSGDVRCVVLQRRSGIDESGPGELGTHYTGAGFLRGFSAGEVLGGKLELRGFINVRAMRQRRRERQWHREDLQTFEENLRLPIGAEEEDFDFLGIRWMQDGRYSGDDGLMRESHQKLLPRIVDLHQALPFPPRRKHKIHCGLATVEILTAA</sequence>
<comment type="caution">
    <text evidence="2">The sequence shown here is derived from an EMBL/GenBank/DDBJ whole genome shotgun (WGS) entry which is preliminary data.</text>
</comment>
<dbReference type="AlphaFoldDB" id="A0AA39FAA2"/>
<reference evidence="2" key="1">
    <citation type="journal article" date="2023" name="bioRxiv">
        <title>Scaffold-level genome assemblies of two parasitoid biocontrol wasps reveal the parthenogenesis mechanism and an associated novel virus.</title>
        <authorList>
            <person name="Inwood S."/>
            <person name="Skelly J."/>
            <person name="Guhlin J."/>
            <person name="Harrop T."/>
            <person name="Goldson S."/>
            <person name="Dearden P."/>
        </authorList>
    </citation>
    <scope>NUCLEOTIDE SEQUENCE</scope>
    <source>
        <strain evidence="2">Irish</strain>
        <tissue evidence="2">Whole body</tissue>
    </source>
</reference>
<feature type="signal peptide" evidence="1">
    <location>
        <begin position="1"/>
        <end position="21"/>
    </location>
</feature>
<accession>A0AA39FAA2</accession>
<gene>
    <name evidence="2" type="ORF">PV328_004323</name>
</gene>
<protein>
    <submittedName>
        <fullName evidence="2">Uncharacterized protein</fullName>
    </submittedName>
</protein>
<evidence type="ECO:0000313" key="3">
    <source>
        <dbReference type="Proteomes" id="UP001168990"/>
    </source>
</evidence>
<dbReference type="Proteomes" id="UP001168990">
    <property type="component" value="Unassembled WGS sequence"/>
</dbReference>
<keyword evidence="1" id="KW-0732">Signal</keyword>
<proteinExistence type="predicted"/>